<dbReference type="NCBIfam" id="NF033539">
    <property type="entry name" value="transpos_IS1380"/>
    <property type="match status" value="1"/>
</dbReference>
<dbReference type="KEGG" id="taj:C1A40_14105"/>
<accession>A0A2I7SL00</accession>
<evidence type="ECO:0000313" key="3">
    <source>
        <dbReference type="Proteomes" id="UP000236592"/>
    </source>
</evidence>
<reference evidence="3" key="1">
    <citation type="submission" date="2018-01" db="EMBL/GenBank/DDBJ databases">
        <title>Complete genome of Tamlana sp. UJ94.</title>
        <authorList>
            <person name="Jung J."/>
            <person name="Chung D."/>
            <person name="Bae S.S."/>
            <person name="Baek K."/>
        </authorList>
    </citation>
    <scope>NUCLEOTIDE SEQUENCE [LARGE SCALE GENOMIC DNA]</scope>
    <source>
        <strain evidence="3">UJ94</strain>
    </source>
</reference>
<dbReference type="EMBL" id="CP025938">
    <property type="protein sequence ID" value="AUS06504.1"/>
    <property type="molecule type" value="Genomic_DNA"/>
</dbReference>
<dbReference type="Pfam" id="PF13701">
    <property type="entry name" value="DDE_Tnp_1_4"/>
    <property type="match status" value="1"/>
</dbReference>
<dbReference type="Proteomes" id="UP000236592">
    <property type="component" value="Chromosome"/>
</dbReference>
<sequence>MVLLQKHIMKIIKSQRINPFGGLNFVINEFEQLGLATLLENNLPHIVQQASYNWKDLLYSFWSIYFCGGDCIEDISLNLKEHLRDNPFFKVPSPDRILDRFKELSQTKDLFTLPRGTSLHQFGLNFTLNELNLRLLKKLNLTTTNDHILDYDNTILYTNKKDSIRTYKKGSGYCPGVGIIKNNIVYVENRNGNSAAKDLQLETLTRMFYELENQGIQIDAFRADAASYQVNVVDFISTKVNRFFIRACMSDALAKRISEITNWSEERVGSETIFRGEIKFTPFIRSLKRKKQLHKTKEYRLVVSKIERNDKQVNLFTKDAYLYSAISTNDFSMSINEVVDFYNQRGAIEKEFDILKNDFGWNNLPFSKLEQNTVFLLFTAMCRNLYQYIIERFSKRFKGLKANYRIKKFIFRFISIPAKWIKTARQYKLRVYGIIHFKT</sequence>
<dbReference type="InterPro" id="IPR012337">
    <property type="entry name" value="RNaseH-like_sf"/>
</dbReference>
<gene>
    <name evidence="2" type="ORF">C1A40_14105</name>
</gene>
<evidence type="ECO:0000259" key="1">
    <source>
        <dbReference type="Pfam" id="PF13701"/>
    </source>
</evidence>
<dbReference type="AlphaFoldDB" id="A0A2I7SL00"/>
<keyword evidence="3" id="KW-1185">Reference proteome</keyword>
<protein>
    <recommendedName>
        <fullName evidence="1">Transposase DDE domain-containing protein</fullName>
    </recommendedName>
</protein>
<dbReference type="InterPro" id="IPR047960">
    <property type="entry name" value="Transpos_IS1380"/>
</dbReference>
<dbReference type="InterPro" id="IPR025668">
    <property type="entry name" value="Tnp_DDE_dom"/>
</dbReference>
<dbReference type="SUPFAM" id="SSF53098">
    <property type="entry name" value="Ribonuclease H-like"/>
    <property type="match status" value="1"/>
</dbReference>
<feature type="domain" description="Transposase DDE" evidence="1">
    <location>
        <begin position="27"/>
        <end position="430"/>
    </location>
</feature>
<proteinExistence type="predicted"/>
<evidence type="ECO:0000313" key="2">
    <source>
        <dbReference type="EMBL" id="AUS06504.1"/>
    </source>
</evidence>
<organism evidence="2 3">
    <name type="scientific">Pseudotamlana carrageenivorans</name>
    <dbReference type="NCBI Taxonomy" id="2069432"/>
    <lineage>
        <taxon>Bacteria</taxon>
        <taxon>Pseudomonadati</taxon>
        <taxon>Bacteroidota</taxon>
        <taxon>Flavobacteriia</taxon>
        <taxon>Flavobacteriales</taxon>
        <taxon>Flavobacteriaceae</taxon>
        <taxon>Pseudotamlana</taxon>
    </lineage>
</organism>
<name>A0A2I7SL00_9FLAO</name>